<sequence length="82" mass="9222">MDLFYAQIGFAETWLLFSATIALIAAAHYRSFKQALALGGYNWRATPVRSALTFVVKHEFYYLKKVPQLIGSILLLVALTVL</sequence>
<name>A0ABT5HXE1_9CAUL</name>
<organism evidence="2 3">
    <name type="scientific">Asticcacaulis aquaticus</name>
    <dbReference type="NCBI Taxonomy" id="2984212"/>
    <lineage>
        <taxon>Bacteria</taxon>
        <taxon>Pseudomonadati</taxon>
        <taxon>Pseudomonadota</taxon>
        <taxon>Alphaproteobacteria</taxon>
        <taxon>Caulobacterales</taxon>
        <taxon>Caulobacteraceae</taxon>
        <taxon>Asticcacaulis</taxon>
    </lineage>
</organism>
<dbReference type="Proteomes" id="UP001214854">
    <property type="component" value="Unassembled WGS sequence"/>
</dbReference>
<keyword evidence="1" id="KW-1133">Transmembrane helix</keyword>
<keyword evidence="1" id="KW-0812">Transmembrane</keyword>
<evidence type="ECO:0000256" key="1">
    <source>
        <dbReference type="SAM" id="Phobius"/>
    </source>
</evidence>
<dbReference type="EMBL" id="JAQQKX010000012">
    <property type="protein sequence ID" value="MDC7684515.1"/>
    <property type="molecule type" value="Genomic_DNA"/>
</dbReference>
<proteinExistence type="predicted"/>
<evidence type="ECO:0000313" key="2">
    <source>
        <dbReference type="EMBL" id="MDC7684515.1"/>
    </source>
</evidence>
<gene>
    <name evidence="2" type="ORF">PQU92_14620</name>
</gene>
<protein>
    <submittedName>
        <fullName evidence="2">Uncharacterized protein</fullName>
    </submittedName>
</protein>
<keyword evidence="3" id="KW-1185">Reference proteome</keyword>
<evidence type="ECO:0000313" key="3">
    <source>
        <dbReference type="Proteomes" id="UP001214854"/>
    </source>
</evidence>
<keyword evidence="1" id="KW-0472">Membrane</keyword>
<accession>A0ABT5HXE1</accession>
<reference evidence="2 3" key="1">
    <citation type="submission" date="2023-01" db="EMBL/GenBank/DDBJ databases">
        <title>Novel species of the genus Asticcacaulis isolated from rivers.</title>
        <authorList>
            <person name="Lu H."/>
        </authorList>
    </citation>
    <scope>NUCLEOTIDE SEQUENCE [LARGE SCALE GENOMIC DNA]</scope>
    <source>
        <strain evidence="2 3">BYS171W</strain>
    </source>
</reference>
<comment type="caution">
    <text evidence="2">The sequence shown here is derived from an EMBL/GenBank/DDBJ whole genome shotgun (WGS) entry which is preliminary data.</text>
</comment>
<feature type="transmembrane region" description="Helical" evidence="1">
    <location>
        <begin position="6"/>
        <end position="27"/>
    </location>
</feature>
<dbReference type="RefSeq" id="WP_272748983.1">
    <property type="nucleotide sequence ID" value="NZ_JAQQKX010000012.1"/>
</dbReference>